<dbReference type="PANTHER" id="PTHR44051:SF8">
    <property type="entry name" value="GLUTATHIONE S-TRANSFERASE GSTA"/>
    <property type="match status" value="1"/>
</dbReference>
<dbReference type="SFLD" id="SFLDG00358">
    <property type="entry name" value="Main_(cytGST)"/>
    <property type="match status" value="1"/>
</dbReference>
<comment type="caution">
    <text evidence="3">The sequence shown here is derived from an EMBL/GenBank/DDBJ whole genome shotgun (WGS) entry which is preliminary data.</text>
</comment>
<evidence type="ECO:0000313" key="4">
    <source>
        <dbReference type="Proteomes" id="UP000693970"/>
    </source>
</evidence>
<dbReference type="InterPro" id="IPR004046">
    <property type="entry name" value="GST_C"/>
</dbReference>
<dbReference type="Pfam" id="PF02798">
    <property type="entry name" value="GST_N"/>
    <property type="match status" value="1"/>
</dbReference>
<dbReference type="Proteomes" id="UP000693970">
    <property type="component" value="Unassembled WGS sequence"/>
</dbReference>
<dbReference type="EMBL" id="JAGRRH010000015">
    <property type="protein sequence ID" value="KAG7355416.1"/>
    <property type="molecule type" value="Genomic_DNA"/>
</dbReference>
<keyword evidence="4" id="KW-1185">Reference proteome</keyword>
<dbReference type="SFLD" id="SFLDS00019">
    <property type="entry name" value="Glutathione_Transferase_(cytos"/>
    <property type="match status" value="1"/>
</dbReference>
<evidence type="ECO:0000313" key="3">
    <source>
        <dbReference type="EMBL" id="KAG7355416.1"/>
    </source>
</evidence>
<dbReference type="OrthoDB" id="2309723at2759"/>
<organism evidence="3 4">
    <name type="scientific">Nitzschia inconspicua</name>
    <dbReference type="NCBI Taxonomy" id="303405"/>
    <lineage>
        <taxon>Eukaryota</taxon>
        <taxon>Sar</taxon>
        <taxon>Stramenopiles</taxon>
        <taxon>Ochrophyta</taxon>
        <taxon>Bacillariophyta</taxon>
        <taxon>Bacillariophyceae</taxon>
        <taxon>Bacillariophycidae</taxon>
        <taxon>Bacillariales</taxon>
        <taxon>Bacillariaceae</taxon>
        <taxon>Nitzschia</taxon>
    </lineage>
</organism>
<proteinExistence type="inferred from homology"/>
<name>A0A9K3L5Y3_9STRA</name>
<gene>
    <name evidence="3" type="ORF">IV203_000102</name>
</gene>
<dbReference type="AlphaFoldDB" id="A0A9K3L5Y3"/>
<accession>A0A9K3L5Y3</accession>
<reference evidence="3" key="1">
    <citation type="journal article" date="2021" name="Sci. Rep.">
        <title>Diploid genomic architecture of Nitzschia inconspicua, an elite biomass production diatom.</title>
        <authorList>
            <person name="Oliver A."/>
            <person name="Podell S."/>
            <person name="Pinowska A."/>
            <person name="Traller J.C."/>
            <person name="Smith S.R."/>
            <person name="McClure R."/>
            <person name="Beliaev A."/>
            <person name="Bohutskyi P."/>
            <person name="Hill E.A."/>
            <person name="Rabines A."/>
            <person name="Zheng H."/>
            <person name="Allen L.Z."/>
            <person name="Kuo A."/>
            <person name="Grigoriev I.V."/>
            <person name="Allen A.E."/>
            <person name="Hazlebeck D."/>
            <person name="Allen E.E."/>
        </authorList>
    </citation>
    <scope>NUCLEOTIDE SEQUENCE</scope>
    <source>
        <strain evidence="3">Hildebrandi</strain>
    </source>
</reference>
<dbReference type="InterPro" id="IPR040079">
    <property type="entry name" value="Glutathione_S-Trfase"/>
</dbReference>
<comment type="similarity">
    <text evidence="1">Belongs to the GST superfamily.</text>
</comment>
<feature type="domain" description="GST N-terminal" evidence="2">
    <location>
        <begin position="6"/>
        <end position="84"/>
    </location>
</feature>
<dbReference type="CDD" id="cd03046">
    <property type="entry name" value="GST_N_GTT1_like"/>
    <property type="match status" value="1"/>
</dbReference>
<evidence type="ECO:0000256" key="1">
    <source>
        <dbReference type="ARBA" id="ARBA00007409"/>
    </source>
</evidence>
<protein>
    <submittedName>
        <fullName evidence="3">Glutathione S-transferase, C-terminal domain containing protein</fullName>
    </submittedName>
</protein>
<sequence>MNVTTKVVPKIMGSANFRTFRCLWMLEELGIEYEHVPSASPQSEQVKKYNPLGKVPVLIEDNEFALYESGAILTYLGDRYDANNNSGNKKLSPPLVPRAGTRERGLYDQTMSVLLTELDAQGLWIHRKHEALGGIFTFIPEAVEHAKKYFSKTNRVLLQQIKNQGPYLLGPAFSGVDIVYIHCLDWSKSIGWNDRWKDDPTLQGYLELCKSRPAYIRTKQIRSNEQSRNKAAADLQNKL</sequence>
<dbReference type="PROSITE" id="PS50404">
    <property type="entry name" value="GST_NTER"/>
    <property type="match status" value="1"/>
</dbReference>
<evidence type="ECO:0000259" key="2">
    <source>
        <dbReference type="PROSITE" id="PS50404"/>
    </source>
</evidence>
<dbReference type="Pfam" id="PF14497">
    <property type="entry name" value="GST_C_3"/>
    <property type="match status" value="1"/>
</dbReference>
<dbReference type="PANTHER" id="PTHR44051">
    <property type="entry name" value="GLUTATHIONE S-TRANSFERASE-RELATED"/>
    <property type="match status" value="1"/>
</dbReference>
<dbReference type="InterPro" id="IPR004045">
    <property type="entry name" value="Glutathione_S-Trfase_N"/>
</dbReference>
<reference evidence="3" key="2">
    <citation type="submission" date="2021-04" db="EMBL/GenBank/DDBJ databases">
        <authorList>
            <person name="Podell S."/>
        </authorList>
    </citation>
    <scope>NUCLEOTIDE SEQUENCE</scope>
    <source>
        <strain evidence="3">Hildebrandi</strain>
    </source>
</reference>